<protein>
    <submittedName>
        <fullName evidence="16">Cadmium/zinc-transporting ATPase HMA2</fullName>
    </submittedName>
</protein>
<dbReference type="SFLD" id="SFLDF00027">
    <property type="entry name" value="p-type_atpase"/>
    <property type="match status" value="1"/>
</dbReference>
<dbReference type="GO" id="GO:0016463">
    <property type="term" value="F:P-type zinc transporter activity"/>
    <property type="evidence" value="ECO:0007669"/>
    <property type="project" value="UniProtKB-EC"/>
</dbReference>
<evidence type="ECO:0000256" key="12">
    <source>
        <dbReference type="ARBA" id="ARBA00049338"/>
    </source>
</evidence>
<sequence length="1168" mass="124506">MGVHGESHPSLEPLLHGVGEEGESRGQDQAVKYQKSYFDVLRICCPSEVPLIEKNLHPLEGVVSVSVIVPSRTVIVVHDSALLSQLEIVKALNQARLEANVRAYGGGKGVRHWPSPFTIASGVFLAVSFLNPVYRPLQWLAVAAVAAGIPPMLLRALAAIRRLTLDINMLMLISVAGAMALRDYSEAGAIVFLFTIAEWLESRASYKATAVMSVLTSMAPQKAILAETGEVVDANNVKVNTVLAVKAGEIIPIDGIVLEGWSEVDESSLTGEPFPVPKQLQSQVWAGTLNINGYISVKTTALAENSAVAKMTKLVEEALNSKSGTQRIIDTCAKYYTPAVVLIAVLIAVIPAALKVHNVKHWFRLSLVLLVSGCPCGLVLSTPVATFCALTSAAKTGLLVKGGDFLESLAKTKVVAFDKTGTITRGEFTVMDFLPIGNDISMQSLLYWVSSIENMSSHPMAAALADYACFNSIEPKSENVSQFCIFPGEGIYGEIDGMAIYIGNQRIATRAGCATVPDVGKEMKGVTVVYVFSGAAPIGIFSLSDMCRTGAADSIRRLKHMGIKTAMVTGDSSASAMFAQNKLGNALDMVHAELLPEDKVRIIRELKTKEGSTVMVGDGMNDAAALAMADVGISMGISGSAVAMETSHITLMSNDIRKIPEAIRLGWRTHYKIIQNIIMSVVPKVAIVALAFAGHPLLWAAILCDVGTCLLVIFNSMLLLKLSNGKERNGRSSTEPCITASQKCCSNESGCTPCEDAGEMRAISQRLCDDSQWQKNKCCSNREPVVCHDQSHVQDQYHGDSHPYGKGGNACCSTKPSATASPKCCLDGSGCGAREDEGKPRAIVKCSNDIPHQPKSKCCSNREPAICHSQSHGKDHEHDHSHHHEKVENACCSTEPCVTGSKKCCSNGSGCGAHEDAGGMTTIGQCSKNVAHRHKNKCCSNKEPAVCHGQDHEDGHSKDHEKGGNVGSPAKPCVGASMGCCSNGSGCGACEDAGERRAIGKCSSDVYQHKNNCCSNREPNVCHGQSHGQDHDRGHSDHHEKGGNACLAGPCVTASDKHIEKDGHCIWIVDEAGHHGDCCIPTPAECPEEEHGKEMVVHDISSNEEYDIEQQHLVSCEKPTKCSSACCKSRKSPVAACCQSSSPGCKRSDPCSLGGGSSLLQLEEIVTE</sequence>
<keyword evidence="8" id="KW-1278">Translocase</keyword>
<dbReference type="CDD" id="cd02079">
    <property type="entry name" value="P-type_ATPase_HM"/>
    <property type="match status" value="1"/>
</dbReference>
<keyword evidence="5 13" id="KW-0479">Metal-binding</keyword>
<keyword evidence="3" id="KW-0104">Cadmium</keyword>
<dbReference type="Gene3D" id="3.30.70.100">
    <property type="match status" value="1"/>
</dbReference>
<dbReference type="PROSITE" id="PS50846">
    <property type="entry name" value="HMA_2"/>
    <property type="match status" value="1"/>
</dbReference>
<evidence type="ECO:0000256" key="7">
    <source>
        <dbReference type="ARBA" id="ARBA00022840"/>
    </source>
</evidence>
<accession>A0A1D1YBN6</accession>
<evidence type="ECO:0000256" key="3">
    <source>
        <dbReference type="ARBA" id="ARBA00022539"/>
    </source>
</evidence>
<evidence type="ECO:0000256" key="10">
    <source>
        <dbReference type="ARBA" id="ARBA00023136"/>
    </source>
</evidence>
<evidence type="ECO:0000256" key="5">
    <source>
        <dbReference type="ARBA" id="ARBA00022723"/>
    </source>
</evidence>
<gene>
    <name evidence="16" type="primary">HMA2_4</name>
    <name evidence="16" type="ORF">g.119781</name>
</gene>
<dbReference type="Gene3D" id="2.70.150.10">
    <property type="entry name" value="Calcium-transporting ATPase, cytoplasmic transduction domain A"/>
    <property type="match status" value="1"/>
</dbReference>
<dbReference type="AlphaFoldDB" id="A0A1D1YBN6"/>
<keyword evidence="4 13" id="KW-0812">Transmembrane</keyword>
<feature type="transmembrane region" description="Helical" evidence="13">
    <location>
        <begin position="698"/>
        <end position="720"/>
    </location>
</feature>
<dbReference type="Gene3D" id="3.40.1110.10">
    <property type="entry name" value="Calcium-transporting ATPase, cytoplasmic domain N"/>
    <property type="match status" value="1"/>
</dbReference>
<dbReference type="InterPro" id="IPR059000">
    <property type="entry name" value="ATPase_P-type_domA"/>
</dbReference>
<dbReference type="NCBIfam" id="TIGR01512">
    <property type="entry name" value="ATPase-IB2_Cd"/>
    <property type="match status" value="1"/>
</dbReference>
<feature type="transmembrane region" description="Helical" evidence="13">
    <location>
        <begin position="366"/>
        <end position="390"/>
    </location>
</feature>
<organism evidence="16">
    <name type="scientific">Anthurium amnicola</name>
    <dbReference type="NCBI Taxonomy" id="1678845"/>
    <lineage>
        <taxon>Eukaryota</taxon>
        <taxon>Viridiplantae</taxon>
        <taxon>Streptophyta</taxon>
        <taxon>Embryophyta</taxon>
        <taxon>Tracheophyta</taxon>
        <taxon>Spermatophyta</taxon>
        <taxon>Magnoliopsida</taxon>
        <taxon>Liliopsida</taxon>
        <taxon>Araceae</taxon>
        <taxon>Pothoideae</taxon>
        <taxon>Potheae</taxon>
        <taxon>Anthurium</taxon>
    </lineage>
</organism>
<name>A0A1D1YBN6_9ARAE</name>
<keyword evidence="10 13" id="KW-0472">Membrane</keyword>
<dbReference type="NCBIfam" id="TIGR01525">
    <property type="entry name" value="ATPase-IB_hvy"/>
    <property type="match status" value="1"/>
</dbReference>
<feature type="region of interest" description="Disordered" evidence="14">
    <location>
        <begin position="1"/>
        <end position="26"/>
    </location>
</feature>
<evidence type="ECO:0000256" key="13">
    <source>
        <dbReference type="RuleBase" id="RU362081"/>
    </source>
</evidence>
<feature type="domain" description="HMA" evidence="15">
    <location>
        <begin position="34"/>
        <end position="100"/>
    </location>
</feature>
<evidence type="ECO:0000256" key="2">
    <source>
        <dbReference type="ARBA" id="ARBA00006024"/>
    </source>
</evidence>
<dbReference type="GO" id="GO:0005524">
    <property type="term" value="F:ATP binding"/>
    <property type="evidence" value="ECO:0007669"/>
    <property type="project" value="UniProtKB-UniRule"/>
</dbReference>
<dbReference type="NCBIfam" id="TIGR01494">
    <property type="entry name" value="ATPase_P-type"/>
    <property type="match status" value="2"/>
</dbReference>
<feature type="transmembrane region" description="Helical" evidence="13">
    <location>
        <begin position="140"/>
        <end position="160"/>
    </location>
</feature>
<dbReference type="InterPro" id="IPR023214">
    <property type="entry name" value="HAD_sf"/>
</dbReference>
<dbReference type="FunFam" id="3.30.70.100:FF:000022">
    <property type="entry name" value="Putative cadmium/zinc-transporting ATPase 3"/>
    <property type="match status" value="1"/>
</dbReference>
<evidence type="ECO:0000256" key="1">
    <source>
        <dbReference type="ARBA" id="ARBA00004141"/>
    </source>
</evidence>
<dbReference type="PANTHER" id="PTHR48085:SF5">
    <property type="entry name" value="CADMIUM_ZINC-TRANSPORTING ATPASE HMA4-RELATED"/>
    <property type="match status" value="1"/>
</dbReference>
<comment type="catalytic activity">
    <reaction evidence="11">
        <text>Zn(2+)(in) + ATP + H2O = Zn(2+)(out) + ADP + phosphate + H(+)</text>
        <dbReference type="Rhea" id="RHEA:20621"/>
        <dbReference type="ChEBI" id="CHEBI:15377"/>
        <dbReference type="ChEBI" id="CHEBI:15378"/>
        <dbReference type="ChEBI" id="CHEBI:29105"/>
        <dbReference type="ChEBI" id="CHEBI:30616"/>
        <dbReference type="ChEBI" id="CHEBI:43474"/>
        <dbReference type="ChEBI" id="CHEBI:456216"/>
        <dbReference type="EC" id="7.2.2.12"/>
    </reaction>
</comment>
<keyword evidence="9 13" id="KW-1133">Transmembrane helix</keyword>
<dbReference type="FunFam" id="3.40.1110.10:FF:000043">
    <property type="entry name" value="Putative cadmium/zinc-transporting ATPase 3"/>
    <property type="match status" value="1"/>
</dbReference>
<dbReference type="Pfam" id="PF00702">
    <property type="entry name" value="Hydrolase"/>
    <property type="match status" value="1"/>
</dbReference>
<comment type="catalytic activity">
    <reaction evidence="12">
        <text>Cd(2+)(in) + ATP + H2O = Cd(2+)(out) + ADP + phosphate + H(+)</text>
        <dbReference type="Rhea" id="RHEA:12132"/>
        <dbReference type="ChEBI" id="CHEBI:15377"/>
        <dbReference type="ChEBI" id="CHEBI:15378"/>
        <dbReference type="ChEBI" id="CHEBI:30616"/>
        <dbReference type="ChEBI" id="CHEBI:43474"/>
        <dbReference type="ChEBI" id="CHEBI:48775"/>
        <dbReference type="ChEBI" id="CHEBI:456216"/>
        <dbReference type="EC" id="7.2.2.21"/>
    </reaction>
</comment>
<reference evidence="16" key="1">
    <citation type="submission" date="2015-07" db="EMBL/GenBank/DDBJ databases">
        <title>Transcriptome Assembly of Anthurium amnicola.</title>
        <authorList>
            <person name="Suzuki J."/>
        </authorList>
    </citation>
    <scope>NUCLEOTIDE SEQUENCE</scope>
</reference>
<dbReference type="InterPro" id="IPR023299">
    <property type="entry name" value="ATPase_P-typ_cyto_dom_N"/>
</dbReference>
<dbReference type="InterPro" id="IPR036163">
    <property type="entry name" value="HMA_dom_sf"/>
</dbReference>
<dbReference type="InterPro" id="IPR051014">
    <property type="entry name" value="Cation_Transport_ATPase_IB"/>
</dbReference>
<evidence type="ECO:0000313" key="16">
    <source>
        <dbReference type="EMBL" id="JAT52049.1"/>
    </source>
</evidence>
<dbReference type="EMBL" id="GDJX01015887">
    <property type="protein sequence ID" value="JAT52049.1"/>
    <property type="molecule type" value="Transcribed_RNA"/>
</dbReference>
<evidence type="ECO:0000256" key="8">
    <source>
        <dbReference type="ARBA" id="ARBA00022967"/>
    </source>
</evidence>
<dbReference type="FunFam" id="2.70.150.10:FF:000002">
    <property type="entry name" value="Copper-transporting ATPase 1, putative"/>
    <property type="match status" value="1"/>
</dbReference>
<dbReference type="PROSITE" id="PS00154">
    <property type="entry name" value="ATPASE_E1_E2"/>
    <property type="match status" value="1"/>
</dbReference>
<keyword evidence="6 13" id="KW-0547">Nucleotide-binding</keyword>
<evidence type="ECO:0000256" key="11">
    <source>
        <dbReference type="ARBA" id="ARBA00047308"/>
    </source>
</evidence>
<dbReference type="GO" id="GO:0016020">
    <property type="term" value="C:membrane"/>
    <property type="evidence" value="ECO:0007669"/>
    <property type="project" value="UniProtKB-SubCell"/>
</dbReference>
<dbReference type="PRINTS" id="PR00119">
    <property type="entry name" value="CATATPASE"/>
</dbReference>
<dbReference type="SUPFAM" id="SSF55008">
    <property type="entry name" value="HMA, heavy metal-associated domain"/>
    <property type="match status" value="1"/>
</dbReference>
<dbReference type="SUPFAM" id="SSF56784">
    <property type="entry name" value="HAD-like"/>
    <property type="match status" value="1"/>
</dbReference>
<feature type="transmembrane region" description="Helical" evidence="13">
    <location>
        <begin position="673"/>
        <end position="692"/>
    </location>
</feature>
<proteinExistence type="inferred from homology"/>
<comment type="similarity">
    <text evidence="2 13">Belongs to the cation transport ATPase (P-type) (TC 3.A.3) family. Type IB subfamily.</text>
</comment>
<dbReference type="InterPro" id="IPR006121">
    <property type="entry name" value="HMA_dom"/>
</dbReference>
<dbReference type="Pfam" id="PF00122">
    <property type="entry name" value="E1-E2_ATPase"/>
    <property type="match status" value="1"/>
</dbReference>
<dbReference type="InterPro" id="IPR023298">
    <property type="entry name" value="ATPase_P-typ_TM_dom_sf"/>
</dbReference>
<comment type="subcellular location">
    <subcellularLocation>
        <location evidence="1">Membrane</location>
        <topology evidence="1">Multi-pass membrane protein</topology>
    </subcellularLocation>
</comment>
<dbReference type="GO" id="GO:0008551">
    <property type="term" value="F:P-type cadmium transporter activity"/>
    <property type="evidence" value="ECO:0007669"/>
    <property type="project" value="UniProtKB-EC"/>
</dbReference>
<dbReference type="PANTHER" id="PTHR48085">
    <property type="entry name" value="CADMIUM/ZINC-TRANSPORTING ATPASE HMA2-RELATED"/>
    <property type="match status" value="1"/>
</dbReference>
<dbReference type="Gene3D" id="3.40.50.1000">
    <property type="entry name" value="HAD superfamily/HAD-like"/>
    <property type="match status" value="1"/>
</dbReference>
<dbReference type="InterPro" id="IPR008250">
    <property type="entry name" value="ATPase_P-typ_transduc_dom_A_sf"/>
</dbReference>
<dbReference type="InterPro" id="IPR018303">
    <property type="entry name" value="ATPase_P-typ_P_site"/>
</dbReference>
<dbReference type="SUPFAM" id="SSF81665">
    <property type="entry name" value="Calcium ATPase, transmembrane domain M"/>
    <property type="match status" value="1"/>
</dbReference>
<dbReference type="GO" id="GO:0016887">
    <property type="term" value="F:ATP hydrolysis activity"/>
    <property type="evidence" value="ECO:0007669"/>
    <property type="project" value="InterPro"/>
</dbReference>
<dbReference type="PRINTS" id="PR00943">
    <property type="entry name" value="CUATPASE"/>
</dbReference>
<feature type="transmembrane region" description="Helical" evidence="13">
    <location>
        <begin position="335"/>
        <end position="354"/>
    </location>
</feature>
<dbReference type="SUPFAM" id="SSF81653">
    <property type="entry name" value="Calcium ATPase, transduction domain A"/>
    <property type="match status" value="1"/>
</dbReference>
<dbReference type="SFLD" id="SFLDG00002">
    <property type="entry name" value="C1.7:_P-type_atpase_like"/>
    <property type="match status" value="1"/>
</dbReference>
<dbReference type="InterPro" id="IPR027256">
    <property type="entry name" value="P-typ_ATPase_IB"/>
</dbReference>
<dbReference type="InterPro" id="IPR036412">
    <property type="entry name" value="HAD-like_sf"/>
</dbReference>
<evidence type="ECO:0000256" key="6">
    <source>
        <dbReference type="ARBA" id="ARBA00022741"/>
    </source>
</evidence>
<evidence type="ECO:0000256" key="4">
    <source>
        <dbReference type="ARBA" id="ARBA00022692"/>
    </source>
</evidence>
<keyword evidence="7 13" id="KW-0067">ATP-binding</keyword>
<dbReference type="PROSITE" id="PS01229">
    <property type="entry name" value="COF_2"/>
    <property type="match status" value="1"/>
</dbReference>
<dbReference type="SFLD" id="SFLDS00003">
    <property type="entry name" value="Haloacid_Dehalogenase"/>
    <property type="match status" value="1"/>
</dbReference>
<evidence type="ECO:0000256" key="9">
    <source>
        <dbReference type="ARBA" id="ARBA00022989"/>
    </source>
</evidence>
<dbReference type="InterPro" id="IPR044492">
    <property type="entry name" value="P_typ_ATPase_HD_dom"/>
</dbReference>
<evidence type="ECO:0000259" key="15">
    <source>
        <dbReference type="PROSITE" id="PS50846"/>
    </source>
</evidence>
<dbReference type="GO" id="GO:0046872">
    <property type="term" value="F:metal ion binding"/>
    <property type="evidence" value="ECO:0007669"/>
    <property type="project" value="UniProtKB-KW"/>
</dbReference>
<dbReference type="InterPro" id="IPR001757">
    <property type="entry name" value="P_typ_ATPase"/>
</dbReference>
<evidence type="ECO:0000256" key="14">
    <source>
        <dbReference type="SAM" id="MobiDB-lite"/>
    </source>
</evidence>